<protein>
    <submittedName>
        <fullName evidence="2">Putative hydrolase</fullName>
    </submittedName>
</protein>
<dbReference type="NCBIfam" id="NF005928">
    <property type="entry name" value="PRK07945.1"/>
    <property type="match status" value="1"/>
</dbReference>
<sequence>MDAVDALTEIAFWLERDLAPSFKVKAFRTAAAIIAPLDPGELADRVADGRLKRTKGIGDRTFQVISQAVAGDVPDYLADLRAKNTEPLDAAGAELRAQLRGDLHAHTEWSDGTTPIEAMAAAAALLGREYQAITDHSPNLTVANGLSAERLTEQLEAIAALDTGSVTLLTGIEVDILEDGTLDQTPDLLDRLDVVVASVHSKLRADRRTMTARMLGGIRSPQTNVLGHCTGRLVQGSRGTRPPSEFDAEAVFAACAENHVAVEINSRPERQDPPDDLIRLALDAGCLFSIDTDAHAPGQLDFLSYGAARAAANGVPADRIVTTWPLERLRDWLRKS</sequence>
<name>A0A7W4UXK4_LEIAQ</name>
<dbReference type="FunFam" id="3.20.20.140:FF:000047">
    <property type="entry name" value="PHP domain-containing protein"/>
    <property type="match status" value="1"/>
</dbReference>
<dbReference type="PIRSF" id="PIRSF036978">
    <property type="entry name" value="UCP036978_PHPhdr"/>
    <property type="match status" value="1"/>
</dbReference>
<reference evidence="2 3" key="1">
    <citation type="submission" date="2020-08" db="EMBL/GenBank/DDBJ databases">
        <title>Sequencing the genomes of 1000 actinobacteria strains.</title>
        <authorList>
            <person name="Klenk H.-P."/>
        </authorList>
    </citation>
    <scope>NUCLEOTIDE SEQUENCE [LARGE SCALE GENOMIC DNA]</scope>
    <source>
        <strain evidence="2 3">DSM 20146</strain>
    </source>
</reference>
<dbReference type="GO" id="GO:0008270">
    <property type="term" value="F:zinc ion binding"/>
    <property type="evidence" value="ECO:0007669"/>
    <property type="project" value="TreeGrafter"/>
</dbReference>
<dbReference type="Gene3D" id="3.20.20.140">
    <property type="entry name" value="Metal-dependent hydrolases"/>
    <property type="match status" value="1"/>
</dbReference>
<organism evidence="2 3">
    <name type="scientific">Leifsonia aquatica</name>
    <name type="common">Corynebacterium aquaticum</name>
    <dbReference type="NCBI Taxonomy" id="144185"/>
    <lineage>
        <taxon>Bacteria</taxon>
        <taxon>Bacillati</taxon>
        <taxon>Actinomycetota</taxon>
        <taxon>Actinomycetes</taxon>
        <taxon>Micrococcales</taxon>
        <taxon>Microbacteriaceae</taxon>
        <taxon>Leifsonia</taxon>
    </lineage>
</organism>
<dbReference type="SUPFAM" id="SSF47802">
    <property type="entry name" value="DNA polymerase beta, N-terminal domain-like"/>
    <property type="match status" value="1"/>
</dbReference>
<dbReference type="InterPro" id="IPR050243">
    <property type="entry name" value="PHP_phosphatase"/>
</dbReference>
<dbReference type="Proteomes" id="UP000538196">
    <property type="component" value="Unassembled WGS sequence"/>
</dbReference>
<dbReference type="PANTHER" id="PTHR36928:SF1">
    <property type="entry name" value="PHOSPHATASE YCDX-RELATED"/>
    <property type="match status" value="1"/>
</dbReference>
<dbReference type="SUPFAM" id="SSF89550">
    <property type="entry name" value="PHP domain-like"/>
    <property type="match status" value="1"/>
</dbReference>
<dbReference type="InterPro" id="IPR047967">
    <property type="entry name" value="PolX_PHP"/>
</dbReference>
<dbReference type="InterPro" id="IPR004013">
    <property type="entry name" value="PHP_dom"/>
</dbReference>
<gene>
    <name evidence="2" type="ORF">FHX33_002885</name>
</gene>
<dbReference type="InterPro" id="IPR027421">
    <property type="entry name" value="DNA_pol_lamdba_lyase_dom_sf"/>
</dbReference>
<accession>A0A7W4UXK4</accession>
<keyword evidence="2" id="KW-0378">Hydrolase</keyword>
<dbReference type="Gene3D" id="1.10.150.110">
    <property type="entry name" value="DNA polymerase beta, N-terminal domain-like"/>
    <property type="match status" value="1"/>
</dbReference>
<dbReference type="RefSeq" id="WP_021764321.1">
    <property type="nucleotide sequence ID" value="NZ_JACHVP010000003.1"/>
</dbReference>
<dbReference type="AlphaFoldDB" id="A0A7W4UXK4"/>
<dbReference type="PANTHER" id="PTHR36928">
    <property type="entry name" value="PHOSPHATASE YCDX-RELATED"/>
    <property type="match status" value="1"/>
</dbReference>
<comment type="caution">
    <text evidence="2">The sequence shown here is derived from an EMBL/GenBank/DDBJ whole genome shotgun (WGS) entry which is preliminary data.</text>
</comment>
<dbReference type="GO" id="GO:0042578">
    <property type="term" value="F:phosphoric ester hydrolase activity"/>
    <property type="evidence" value="ECO:0007669"/>
    <property type="project" value="TreeGrafter"/>
</dbReference>
<dbReference type="GO" id="GO:0005829">
    <property type="term" value="C:cytosol"/>
    <property type="evidence" value="ECO:0007669"/>
    <property type="project" value="TreeGrafter"/>
</dbReference>
<evidence type="ECO:0000313" key="3">
    <source>
        <dbReference type="Proteomes" id="UP000538196"/>
    </source>
</evidence>
<feature type="domain" description="Polymerase/histidinol phosphatase N-terminal" evidence="1">
    <location>
        <begin position="101"/>
        <end position="178"/>
    </location>
</feature>
<dbReference type="Pfam" id="PF02811">
    <property type="entry name" value="PHP"/>
    <property type="match status" value="1"/>
</dbReference>
<dbReference type="InterPro" id="IPR016195">
    <property type="entry name" value="Pol/histidinol_Pase-like"/>
</dbReference>
<evidence type="ECO:0000313" key="2">
    <source>
        <dbReference type="EMBL" id="MBB2968115.1"/>
    </source>
</evidence>
<keyword evidence="3" id="KW-1185">Reference proteome</keyword>
<dbReference type="EMBL" id="JACHVP010000003">
    <property type="protein sequence ID" value="MBB2968115.1"/>
    <property type="molecule type" value="Genomic_DNA"/>
</dbReference>
<evidence type="ECO:0000259" key="1">
    <source>
        <dbReference type="SMART" id="SM00481"/>
    </source>
</evidence>
<proteinExistence type="predicted"/>
<dbReference type="InterPro" id="IPR017078">
    <property type="entry name" value="UCP036978_PHPhdr"/>
</dbReference>
<dbReference type="InterPro" id="IPR003141">
    <property type="entry name" value="Pol/His_phosphatase_N"/>
</dbReference>
<dbReference type="CDD" id="cd07436">
    <property type="entry name" value="PHP_PolX"/>
    <property type="match status" value="1"/>
</dbReference>
<dbReference type="SMART" id="SM00481">
    <property type="entry name" value="POLIIIAc"/>
    <property type="match status" value="1"/>
</dbReference>